<accession>A0A8S5U3I2</accession>
<name>A0A8S5U3I2_9CAUD</name>
<evidence type="ECO:0000259" key="1">
    <source>
        <dbReference type="Pfam" id="PF04545"/>
    </source>
</evidence>
<protein>
    <submittedName>
        <fullName evidence="2">Sigma70</fullName>
    </submittedName>
</protein>
<feature type="domain" description="RNA polymerase sigma-70 region 4" evidence="1">
    <location>
        <begin position="93"/>
        <end position="131"/>
    </location>
</feature>
<proteinExistence type="predicted"/>
<reference evidence="2" key="1">
    <citation type="journal article" date="2021" name="Proc. Natl. Acad. Sci. U.S.A.">
        <title>A Catalog of Tens of Thousands of Viruses from Human Metagenomes Reveals Hidden Associations with Chronic Diseases.</title>
        <authorList>
            <person name="Tisza M.J."/>
            <person name="Buck C.B."/>
        </authorList>
    </citation>
    <scope>NUCLEOTIDE SEQUENCE</scope>
    <source>
        <strain evidence="2">CtSA812</strain>
    </source>
</reference>
<dbReference type="GO" id="GO:0006352">
    <property type="term" value="P:DNA-templated transcription initiation"/>
    <property type="evidence" value="ECO:0007669"/>
    <property type="project" value="InterPro"/>
</dbReference>
<sequence>MTAKEYLNQARHLDALINCRLHEIDYWRDLSSSVSGTRFDGMPHSPNRPTEAPFVRCLEKIDEIQRSVEEKVAYLVRLKEEINTAIDMLENRDEQLVLRYRYLDDCTWEEISRMLNVSLRTVHRIHGSALQNFSVPD</sequence>
<organism evidence="2">
    <name type="scientific">Siphoviridae sp. ctSA812</name>
    <dbReference type="NCBI Taxonomy" id="2825508"/>
    <lineage>
        <taxon>Viruses</taxon>
        <taxon>Duplodnaviria</taxon>
        <taxon>Heunggongvirae</taxon>
        <taxon>Uroviricota</taxon>
        <taxon>Caudoviricetes</taxon>
    </lineage>
</organism>
<dbReference type="Gene3D" id="1.20.140.160">
    <property type="match status" value="1"/>
</dbReference>
<dbReference type="InterPro" id="IPR007630">
    <property type="entry name" value="RNA_pol_sigma70_r4"/>
</dbReference>
<dbReference type="EMBL" id="BK016000">
    <property type="protein sequence ID" value="DAF88958.1"/>
    <property type="molecule type" value="Genomic_DNA"/>
</dbReference>
<dbReference type="Pfam" id="PF04545">
    <property type="entry name" value="Sigma70_r4"/>
    <property type="match status" value="1"/>
</dbReference>
<dbReference type="GO" id="GO:0003700">
    <property type="term" value="F:DNA-binding transcription factor activity"/>
    <property type="evidence" value="ECO:0007669"/>
    <property type="project" value="InterPro"/>
</dbReference>
<dbReference type="SUPFAM" id="SSF88659">
    <property type="entry name" value="Sigma3 and sigma4 domains of RNA polymerase sigma factors"/>
    <property type="match status" value="1"/>
</dbReference>
<evidence type="ECO:0000313" key="2">
    <source>
        <dbReference type="EMBL" id="DAF88958.1"/>
    </source>
</evidence>
<dbReference type="InterPro" id="IPR013324">
    <property type="entry name" value="RNA_pol_sigma_r3/r4-like"/>
</dbReference>